<sequence>MIRALLLVSAVGAGVGAGVFFAFSTFVMRALGTLPTVQGVAAMQAVNRAAPHPLFMLVLFGTAATGVAAGVSALRDPSAPGAAPAIVGAGLALVPVILTICYHVPYNDRLAGLDPVAPATADYWAAYLSRWTAANHVRCLTGIGAATSFALAYRGLR</sequence>
<feature type="transmembrane region" description="Helical" evidence="1">
    <location>
        <begin position="86"/>
        <end position="105"/>
    </location>
</feature>
<comment type="caution">
    <text evidence="2">The sequence shown here is derived from an EMBL/GenBank/DDBJ whole genome shotgun (WGS) entry which is preliminary data.</text>
</comment>
<evidence type="ECO:0000313" key="2">
    <source>
        <dbReference type="EMBL" id="ROO85676.1"/>
    </source>
</evidence>
<keyword evidence="1" id="KW-0472">Membrane</keyword>
<evidence type="ECO:0000256" key="1">
    <source>
        <dbReference type="SAM" id="Phobius"/>
    </source>
</evidence>
<dbReference type="AlphaFoldDB" id="A0A3N1CWN0"/>
<evidence type="ECO:0000313" key="3">
    <source>
        <dbReference type="Proteomes" id="UP000272400"/>
    </source>
</evidence>
<feature type="transmembrane region" description="Helical" evidence="1">
    <location>
        <begin position="133"/>
        <end position="153"/>
    </location>
</feature>
<dbReference type="RefSeq" id="WP_123665160.1">
    <property type="nucleotide sequence ID" value="NZ_RJKE01000001.1"/>
</dbReference>
<organism evidence="2 3">
    <name type="scientific">Actinocorallia herbida</name>
    <dbReference type="NCBI Taxonomy" id="58109"/>
    <lineage>
        <taxon>Bacteria</taxon>
        <taxon>Bacillati</taxon>
        <taxon>Actinomycetota</taxon>
        <taxon>Actinomycetes</taxon>
        <taxon>Streptosporangiales</taxon>
        <taxon>Thermomonosporaceae</taxon>
        <taxon>Actinocorallia</taxon>
    </lineage>
</organism>
<dbReference type="InterPro" id="IPR013901">
    <property type="entry name" value="Anthrone_oxy"/>
</dbReference>
<protein>
    <submittedName>
        <fullName evidence="2">Putative membrane protein</fullName>
    </submittedName>
</protein>
<reference evidence="2 3" key="1">
    <citation type="submission" date="2018-11" db="EMBL/GenBank/DDBJ databases">
        <title>Sequencing the genomes of 1000 actinobacteria strains.</title>
        <authorList>
            <person name="Klenk H.-P."/>
        </authorList>
    </citation>
    <scope>NUCLEOTIDE SEQUENCE [LARGE SCALE GENOMIC DNA]</scope>
    <source>
        <strain evidence="2 3">DSM 44254</strain>
    </source>
</reference>
<feature type="transmembrane region" description="Helical" evidence="1">
    <location>
        <begin position="53"/>
        <end position="74"/>
    </location>
</feature>
<keyword evidence="1" id="KW-1133">Transmembrane helix</keyword>
<keyword evidence="1" id="KW-0812">Transmembrane</keyword>
<keyword evidence="3" id="KW-1185">Reference proteome</keyword>
<dbReference type="OrthoDB" id="428263at2"/>
<accession>A0A3N1CWN0</accession>
<name>A0A3N1CWN0_9ACTN</name>
<dbReference type="Proteomes" id="UP000272400">
    <property type="component" value="Unassembled WGS sequence"/>
</dbReference>
<dbReference type="Pfam" id="PF08592">
    <property type="entry name" value="Anthrone_oxy"/>
    <property type="match status" value="1"/>
</dbReference>
<gene>
    <name evidence="2" type="ORF">EDD29_3223</name>
</gene>
<dbReference type="EMBL" id="RJKE01000001">
    <property type="protein sequence ID" value="ROO85676.1"/>
    <property type="molecule type" value="Genomic_DNA"/>
</dbReference>
<proteinExistence type="predicted"/>